<comment type="caution">
    <text evidence="2">The sequence shown here is derived from an EMBL/GenBank/DDBJ whole genome shotgun (WGS) entry which is preliminary data.</text>
</comment>
<dbReference type="PROSITE" id="PS50011">
    <property type="entry name" value="PROTEIN_KINASE_DOM"/>
    <property type="match status" value="1"/>
</dbReference>
<protein>
    <recommendedName>
        <fullName evidence="1">Protein kinase domain-containing protein</fullName>
    </recommendedName>
</protein>
<dbReference type="InterPro" id="IPR000719">
    <property type="entry name" value="Prot_kinase_dom"/>
</dbReference>
<feature type="domain" description="Protein kinase" evidence="1">
    <location>
        <begin position="1"/>
        <end position="288"/>
    </location>
</feature>
<evidence type="ECO:0000313" key="2">
    <source>
        <dbReference type="EMBL" id="KAF5317541.1"/>
    </source>
</evidence>
<dbReference type="GO" id="GO:0004672">
    <property type="term" value="F:protein kinase activity"/>
    <property type="evidence" value="ECO:0007669"/>
    <property type="project" value="InterPro"/>
</dbReference>
<accession>A0A8H5B6J0</accession>
<proteinExistence type="predicted"/>
<evidence type="ECO:0000313" key="3">
    <source>
        <dbReference type="Proteomes" id="UP000567179"/>
    </source>
</evidence>
<gene>
    <name evidence="2" type="ORF">D9619_013229</name>
</gene>
<dbReference type="AlphaFoldDB" id="A0A8H5B6J0"/>
<organism evidence="2 3">
    <name type="scientific">Psilocybe cf. subviscida</name>
    <dbReference type="NCBI Taxonomy" id="2480587"/>
    <lineage>
        <taxon>Eukaryota</taxon>
        <taxon>Fungi</taxon>
        <taxon>Dikarya</taxon>
        <taxon>Basidiomycota</taxon>
        <taxon>Agaricomycotina</taxon>
        <taxon>Agaricomycetes</taxon>
        <taxon>Agaricomycetidae</taxon>
        <taxon>Agaricales</taxon>
        <taxon>Agaricineae</taxon>
        <taxon>Strophariaceae</taxon>
        <taxon>Psilocybe</taxon>
    </lineage>
</organism>
<dbReference type="SUPFAM" id="SSF56112">
    <property type="entry name" value="Protein kinase-like (PK-like)"/>
    <property type="match status" value="1"/>
</dbReference>
<dbReference type="GO" id="GO:0005524">
    <property type="term" value="F:ATP binding"/>
    <property type="evidence" value="ECO:0007669"/>
    <property type="project" value="InterPro"/>
</dbReference>
<dbReference type="Gene3D" id="1.10.510.10">
    <property type="entry name" value="Transferase(Phosphotransferase) domain 1"/>
    <property type="match status" value="1"/>
</dbReference>
<dbReference type="Proteomes" id="UP000567179">
    <property type="component" value="Unassembled WGS sequence"/>
</dbReference>
<reference evidence="2 3" key="1">
    <citation type="journal article" date="2020" name="ISME J.">
        <title>Uncovering the hidden diversity of litter-decomposition mechanisms in mushroom-forming fungi.</title>
        <authorList>
            <person name="Floudas D."/>
            <person name="Bentzer J."/>
            <person name="Ahren D."/>
            <person name="Johansson T."/>
            <person name="Persson P."/>
            <person name="Tunlid A."/>
        </authorList>
    </citation>
    <scope>NUCLEOTIDE SEQUENCE [LARGE SCALE GENOMIC DNA]</scope>
    <source>
        <strain evidence="2 3">CBS 101986</strain>
    </source>
</reference>
<dbReference type="InterPro" id="IPR011009">
    <property type="entry name" value="Kinase-like_dom_sf"/>
</dbReference>
<evidence type="ECO:0000259" key="1">
    <source>
        <dbReference type="PROSITE" id="PS50011"/>
    </source>
</evidence>
<name>A0A8H5B6J0_9AGAR</name>
<keyword evidence="3" id="KW-1185">Reference proteome</keyword>
<dbReference type="EMBL" id="JAACJJ010000033">
    <property type="protein sequence ID" value="KAF5317541.1"/>
    <property type="molecule type" value="Genomic_DNA"/>
</dbReference>
<sequence>MLMELNVESLKFLTRLLSQEKVHNAKDFDLGDCKRFWHSKNVVKFFEVKGYTVYKESYRGVGWDEPNLPFEDYCEANYPFSYHQAVNGLAALDMTGKIIFAQDSQRRHVVIKLTWISSDEYRILQFLHKQGLEVMERHCILPILELLHCDDACFAVMPRWGANIYLPYSNTLGGFLLIMQSMLKALTLLHSNNIIHRDMNMDNMVVNFFGNDLAMTEEGYYPLRSSHLAGGLLSYALIDFDLSMLLPPGIRKDRFRLPRKESWAGTFYPSDTLQGEVDYNPFAYDVGP</sequence>
<dbReference type="OrthoDB" id="2722301at2759"/>